<protein>
    <submittedName>
        <fullName evidence="1">Uncharacterized protein</fullName>
    </submittedName>
</protein>
<feature type="non-terminal residue" evidence="1">
    <location>
        <position position="1"/>
    </location>
</feature>
<dbReference type="AlphaFoldDB" id="A0A382YSK7"/>
<name>A0A382YSK7_9ZZZZ</name>
<dbReference type="EMBL" id="UINC01178095">
    <property type="protein sequence ID" value="SVD86071.1"/>
    <property type="molecule type" value="Genomic_DNA"/>
</dbReference>
<evidence type="ECO:0000313" key="1">
    <source>
        <dbReference type="EMBL" id="SVD86071.1"/>
    </source>
</evidence>
<accession>A0A382YSK7</accession>
<feature type="non-terminal residue" evidence="1">
    <location>
        <position position="26"/>
    </location>
</feature>
<reference evidence="1" key="1">
    <citation type="submission" date="2018-05" db="EMBL/GenBank/DDBJ databases">
        <authorList>
            <person name="Lanie J.A."/>
            <person name="Ng W.-L."/>
            <person name="Kazmierczak K.M."/>
            <person name="Andrzejewski T.M."/>
            <person name="Davidsen T.M."/>
            <person name="Wayne K.J."/>
            <person name="Tettelin H."/>
            <person name="Glass J.I."/>
            <person name="Rusch D."/>
            <person name="Podicherti R."/>
            <person name="Tsui H.-C.T."/>
            <person name="Winkler M.E."/>
        </authorList>
    </citation>
    <scope>NUCLEOTIDE SEQUENCE</scope>
</reference>
<proteinExistence type="predicted"/>
<sequence length="26" mass="2933">YGKNRPQCSPLPNLTGWDCRAMVARV</sequence>
<organism evidence="1">
    <name type="scientific">marine metagenome</name>
    <dbReference type="NCBI Taxonomy" id="408172"/>
    <lineage>
        <taxon>unclassified sequences</taxon>
        <taxon>metagenomes</taxon>
        <taxon>ecological metagenomes</taxon>
    </lineage>
</organism>
<gene>
    <name evidence="1" type="ORF">METZ01_LOCUS438925</name>
</gene>